<dbReference type="AlphaFoldDB" id="A0AAD4ZVI8"/>
<name>A0AAD4ZVI8_PRUDU</name>
<comment type="caution">
    <text evidence="1">The sequence shown here is derived from an EMBL/GenBank/DDBJ whole genome shotgun (WGS) entry which is preliminary data.</text>
</comment>
<dbReference type="Proteomes" id="UP001054821">
    <property type="component" value="Chromosome 1"/>
</dbReference>
<keyword evidence="2" id="KW-1185">Reference proteome</keyword>
<accession>A0AAD4ZVI8</accession>
<proteinExistence type="predicted"/>
<gene>
    <name evidence="1" type="ORF">L3X38_007952</name>
</gene>
<dbReference type="EMBL" id="JAJFAZ020000001">
    <property type="protein sequence ID" value="KAI5355057.1"/>
    <property type="molecule type" value="Genomic_DNA"/>
</dbReference>
<evidence type="ECO:0000313" key="1">
    <source>
        <dbReference type="EMBL" id="KAI5355057.1"/>
    </source>
</evidence>
<sequence length="101" mass="11292">MGDHPGKLLRELPRTKPCRLIQPSHHRIFVRKTKKACSKELWRSSPTMSVEHVAGVRDQVSGLGDVGKTNVKNEDYSRESHTYVAGIDLPSRWNLGNGGNT</sequence>
<protein>
    <submittedName>
        <fullName evidence="1">Uncharacterized protein</fullName>
    </submittedName>
</protein>
<organism evidence="1 2">
    <name type="scientific">Prunus dulcis</name>
    <name type="common">Almond</name>
    <name type="synonym">Amygdalus dulcis</name>
    <dbReference type="NCBI Taxonomy" id="3755"/>
    <lineage>
        <taxon>Eukaryota</taxon>
        <taxon>Viridiplantae</taxon>
        <taxon>Streptophyta</taxon>
        <taxon>Embryophyta</taxon>
        <taxon>Tracheophyta</taxon>
        <taxon>Spermatophyta</taxon>
        <taxon>Magnoliopsida</taxon>
        <taxon>eudicotyledons</taxon>
        <taxon>Gunneridae</taxon>
        <taxon>Pentapetalae</taxon>
        <taxon>rosids</taxon>
        <taxon>fabids</taxon>
        <taxon>Rosales</taxon>
        <taxon>Rosaceae</taxon>
        <taxon>Amygdaloideae</taxon>
        <taxon>Amygdaleae</taxon>
        <taxon>Prunus</taxon>
    </lineage>
</organism>
<reference evidence="1 2" key="1">
    <citation type="journal article" date="2022" name="G3 (Bethesda)">
        <title>Whole-genome sequence and methylome profiling of the almond [Prunus dulcis (Mill.) D.A. Webb] cultivar 'Nonpareil'.</title>
        <authorList>
            <person name="D'Amico-Willman K.M."/>
            <person name="Ouma W.Z."/>
            <person name="Meulia T."/>
            <person name="Sideli G.M."/>
            <person name="Gradziel T.M."/>
            <person name="Fresnedo-Ramirez J."/>
        </authorList>
    </citation>
    <scope>NUCLEOTIDE SEQUENCE [LARGE SCALE GENOMIC DNA]</scope>
    <source>
        <strain evidence="1">Clone GOH B32 T37-40</strain>
    </source>
</reference>
<evidence type="ECO:0000313" key="2">
    <source>
        <dbReference type="Proteomes" id="UP001054821"/>
    </source>
</evidence>